<dbReference type="Proteomes" id="UP000199584">
    <property type="component" value="Unassembled WGS sequence"/>
</dbReference>
<name>A0A1I6DX87_9FIRM</name>
<evidence type="ECO:0000256" key="4">
    <source>
        <dbReference type="ARBA" id="ARBA00023004"/>
    </source>
</evidence>
<evidence type="ECO:0000313" key="10">
    <source>
        <dbReference type="EMBL" id="SFR10055.1"/>
    </source>
</evidence>
<comment type="pathway">
    <text evidence="6">Quinol/quinone metabolism; menaquinone biosynthesis.</text>
</comment>
<dbReference type="UniPathway" id="UPA00079"/>
<dbReference type="PANTHER" id="PTHR43076">
    <property type="entry name" value="FO SYNTHASE (COFH)"/>
    <property type="match status" value="1"/>
</dbReference>
<feature type="binding site" evidence="8">
    <location>
        <position position="176"/>
    </location>
    <ligand>
        <name>S-adenosyl-L-methionine</name>
        <dbReference type="ChEBI" id="CHEBI:59789"/>
    </ligand>
</feature>
<reference evidence="11" key="1">
    <citation type="submission" date="2016-10" db="EMBL/GenBank/DDBJ databases">
        <authorList>
            <person name="Varghese N."/>
            <person name="Submissions S."/>
        </authorList>
    </citation>
    <scope>NUCLEOTIDE SEQUENCE [LARGE SCALE GENOMIC DNA]</scope>
    <source>
        <strain evidence="11">DSM 3669</strain>
    </source>
</reference>
<dbReference type="GO" id="GO:0005506">
    <property type="term" value="F:iron ion binding"/>
    <property type="evidence" value="ECO:0007669"/>
    <property type="project" value="UniProtKB-UniRule"/>
</dbReference>
<dbReference type="InterPro" id="IPR020050">
    <property type="entry name" value="FO_synthase_su2"/>
</dbReference>
<evidence type="ECO:0000313" key="11">
    <source>
        <dbReference type="Proteomes" id="UP000199584"/>
    </source>
</evidence>
<dbReference type="SFLD" id="SFLDG01389">
    <property type="entry name" value="menaquinone_synthsis_involved"/>
    <property type="match status" value="1"/>
</dbReference>
<comment type="cofactor">
    <cofactor evidence="6 7">
        <name>[4Fe-4S] cluster</name>
        <dbReference type="ChEBI" id="CHEBI:49883"/>
    </cofactor>
    <text evidence="6 7">Binds 1 [4Fe-4S] cluster. The cluster is coordinated with 3 cysteines and an exchangeable S-adenosyl-L-methionine.</text>
</comment>
<feature type="binding site" evidence="6 7">
    <location>
        <position position="69"/>
    </location>
    <ligand>
        <name>[4Fe-4S] cluster</name>
        <dbReference type="ChEBI" id="CHEBI:49883"/>
        <note>4Fe-4S-S-AdoMet</note>
    </ligand>
</feature>
<dbReference type="GO" id="GO:0016765">
    <property type="term" value="F:transferase activity, transferring alkyl or aryl (other than methyl) groups"/>
    <property type="evidence" value="ECO:0007669"/>
    <property type="project" value="InterPro"/>
</dbReference>
<proteinExistence type="inferred from homology"/>
<feature type="binding site" evidence="8">
    <location>
        <position position="140"/>
    </location>
    <ligand>
        <name>(3R)-3-methyl-D-ornithine</name>
        <dbReference type="ChEBI" id="CHEBI:64642"/>
    </ligand>
</feature>
<dbReference type="EMBL" id="FOYM01000020">
    <property type="protein sequence ID" value="SFR10055.1"/>
    <property type="molecule type" value="Genomic_DNA"/>
</dbReference>
<keyword evidence="6" id="KW-0474">Menaquinone biosynthesis</keyword>
<dbReference type="InterPro" id="IPR007197">
    <property type="entry name" value="rSAM"/>
</dbReference>
<evidence type="ECO:0000256" key="5">
    <source>
        <dbReference type="ARBA" id="ARBA00023014"/>
    </source>
</evidence>
<feature type="binding site" evidence="8">
    <location>
        <position position="287"/>
    </location>
    <ligand>
        <name>(3R)-3-methyl-D-ornithine</name>
        <dbReference type="ChEBI" id="CHEBI:64642"/>
    </ligand>
</feature>
<comment type="function">
    <text evidence="6">Radical SAM enzyme that catalyzes the cyclization of dehypoxanthine futalosine (DHFL) into cyclic dehypoxanthine futalosine (CDHFL), a step in the biosynthesis of menaquinone (MK, vitamin K2).</text>
</comment>
<comment type="catalytic activity">
    <reaction evidence="6">
        <text>dehypoxanthine futalosine + S-adenosyl-L-methionine = cyclic dehypoxanthinylfutalosinate + 5'-deoxyadenosine + L-methionine + H(+)</text>
        <dbReference type="Rhea" id="RHEA:33083"/>
        <dbReference type="ChEBI" id="CHEBI:15378"/>
        <dbReference type="ChEBI" id="CHEBI:17319"/>
        <dbReference type="ChEBI" id="CHEBI:57844"/>
        <dbReference type="ChEBI" id="CHEBI:58864"/>
        <dbReference type="ChEBI" id="CHEBI:59789"/>
        <dbReference type="ChEBI" id="CHEBI:64270"/>
        <dbReference type="EC" id="1.21.98.1"/>
    </reaction>
</comment>
<evidence type="ECO:0000256" key="1">
    <source>
        <dbReference type="ARBA" id="ARBA00022485"/>
    </source>
</evidence>
<dbReference type="CDD" id="cd01335">
    <property type="entry name" value="Radical_SAM"/>
    <property type="match status" value="1"/>
</dbReference>
<dbReference type="RefSeq" id="WP_092484657.1">
    <property type="nucleotide sequence ID" value="NZ_FOYM01000020.1"/>
</dbReference>
<dbReference type="GO" id="GO:0044689">
    <property type="term" value="F:7,8-didemethyl-8-hydroxy-5-deazariboflavin synthase activity"/>
    <property type="evidence" value="ECO:0007669"/>
    <property type="project" value="TreeGrafter"/>
</dbReference>
<dbReference type="OrthoDB" id="9802027at2"/>
<dbReference type="SFLD" id="SFLDF00343">
    <property type="entry name" value="aminofutalosine_synthase_(mqnE"/>
    <property type="match status" value="1"/>
</dbReference>
<dbReference type="InterPro" id="IPR045567">
    <property type="entry name" value="CofH/MnqC-like_C"/>
</dbReference>
<keyword evidence="2 6" id="KW-0949">S-adenosyl-L-methionine</keyword>
<dbReference type="SFLD" id="SFLDS00029">
    <property type="entry name" value="Radical_SAM"/>
    <property type="match status" value="1"/>
</dbReference>
<keyword evidence="11" id="KW-1185">Reference proteome</keyword>
<keyword evidence="4 6" id="KW-0408">Iron</keyword>
<evidence type="ECO:0000256" key="3">
    <source>
        <dbReference type="ARBA" id="ARBA00022723"/>
    </source>
</evidence>
<dbReference type="AlphaFoldDB" id="A0A1I6DX87"/>
<dbReference type="GO" id="GO:0046992">
    <property type="term" value="F:oxidoreductase activity, acting on X-H and Y-H to form an X-Y bond"/>
    <property type="evidence" value="ECO:0007669"/>
    <property type="project" value="UniProtKB-UniRule"/>
</dbReference>
<dbReference type="NCBIfam" id="TIGR00423">
    <property type="entry name" value="CofH family radical SAM protein"/>
    <property type="match status" value="1"/>
</dbReference>
<dbReference type="Gene3D" id="3.20.20.70">
    <property type="entry name" value="Aldolase class I"/>
    <property type="match status" value="1"/>
</dbReference>
<feature type="binding site" evidence="6 7">
    <location>
        <position position="65"/>
    </location>
    <ligand>
        <name>[4Fe-4S] cluster</name>
        <dbReference type="ChEBI" id="CHEBI:49883"/>
        <note>4Fe-4S-S-AdoMet</note>
    </ligand>
</feature>
<keyword evidence="5 6" id="KW-0411">Iron-sulfur</keyword>
<accession>A0A1I6DX87</accession>
<keyword evidence="1 6" id="KW-0004">4Fe-4S</keyword>
<sequence>MNAVSVLLEKALAGERLSLEEGTVLLEEAELLELGRTADQIRQRLHPRGRVTYIIDRNINYTNVCTCQCRFCAFYRRPNDADAYILSKDALFHKIEETISAGGTELLIQGGLHPDLQLDFYIDMLQSIKKRFDIHIHSFSPPEIVHLARQSGLSISGVLSRLQEAGLDSLPGGGAEILVDRVRKKISPRKIGWRQWMEVMDRAHRLGMKTTATMMFGHVETTAERVLHMVRVREQQDATGGFTAFIPWSFQPRNTDLGGSTAGGVEYLRTLAVARIMLDNIPSIQASWVTQGAKIAQVTLSFGANDFGSTMLEENVVRAAGVNYRVALQEIHRCIKDAGFIPAQRRTDYTIIKEIH</sequence>
<dbReference type="HAMAP" id="MF_00992">
    <property type="entry name" value="MqnC"/>
    <property type="match status" value="1"/>
</dbReference>
<dbReference type="GO" id="GO:0051539">
    <property type="term" value="F:4 iron, 4 sulfur cluster binding"/>
    <property type="evidence" value="ECO:0007669"/>
    <property type="project" value="UniProtKB-KW"/>
</dbReference>
<evidence type="ECO:0000256" key="8">
    <source>
        <dbReference type="PIRSR" id="PIRSR004762-2"/>
    </source>
</evidence>
<dbReference type="SUPFAM" id="SSF102114">
    <property type="entry name" value="Radical SAM enzymes"/>
    <property type="match status" value="1"/>
</dbReference>
<dbReference type="InterPro" id="IPR022431">
    <property type="entry name" value="Cyclic_DHFL_synthase_mqnC"/>
</dbReference>
<dbReference type="GO" id="GO:0009234">
    <property type="term" value="P:menaquinone biosynthetic process"/>
    <property type="evidence" value="ECO:0007669"/>
    <property type="project" value="UniProtKB-UniRule"/>
</dbReference>
<dbReference type="InterPro" id="IPR034405">
    <property type="entry name" value="F420"/>
</dbReference>
<dbReference type="Pfam" id="PF19288">
    <property type="entry name" value="CofH_C"/>
    <property type="match status" value="1"/>
</dbReference>
<keyword evidence="3 6" id="KW-0479">Metal-binding</keyword>
<dbReference type="NCBIfam" id="TIGR03699">
    <property type="entry name" value="menaquin_MqnC"/>
    <property type="match status" value="1"/>
</dbReference>
<keyword evidence="6" id="KW-0560">Oxidoreductase</keyword>
<feature type="domain" description="Radical SAM core" evidence="9">
    <location>
        <begin position="51"/>
        <end position="282"/>
    </location>
</feature>
<dbReference type="SFLD" id="SFLDF00342">
    <property type="entry name" value="cyclic_dehypoxanthine_futalosi"/>
    <property type="match status" value="1"/>
</dbReference>
<evidence type="ECO:0000256" key="6">
    <source>
        <dbReference type="HAMAP-Rule" id="MF_00992"/>
    </source>
</evidence>
<dbReference type="SFLD" id="SFLDG01388">
    <property type="entry name" value="7_8-didemethyl-8-hydroxy-5-dea"/>
    <property type="match status" value="1"/>
</dbReference>
<feature type="binding site" evidence="6 7">
    <location>
        <position position="72"/>
    </location>
    <ligand>
        <name>[4Fe-4S] cluster</name>
        <dbReference type="ChEBI" id="CHEBI:49883"/>
        <note>4Fe-4S-S-AdoMet</note>
    </ligand>
</feature>
<comment type="similarity">
    <text evidence="6">Belongs to the radical SAM superfamily. MqnC family.</text>
</comment>
<feature type="binding site" evidence="8">
    <location>
        <position position="309"/>
    </location>
    <ligand>
        <name>(3R)-3-methyl-D-ornithine</name>
        <dbReference type="ChEBI" id="CHEBI:64642"/>
    </ligand>
</feature>
<dbReference type="SFLD" id="SFLDG01064">
    <property type="entry name" value="F420__menaquinone_cofactor_bio"/>
    <property type="match status" value="1"/>
</dbReference>
<evidence type="ECO:0000259" key="9">
    <source>
        <dbReference type="PROSITE" id="PS51918"/>
    </source>
</evidence>
<organism evidence="10 11">
    <name type="scientific">Desulfoscipio geothermicus DSM 3669</name>
    <dbReference type="NCBI Taxonomy" id="1121426"/>
    <lineage>
        <taxon>Bacteria</taxon>
        <taxon>Bacillati</taxon>
        <taxon>Bacillota</taxon>
        <taxon>Clostridia</taxon>
        <taxon>Eubacteriales</taxon>
        <taxon>Desulfallaceae</taxon>
        <taxon>Desulfoscipio</taxon>
    </lineage>
</organism>
<dbReference type="InterPro" id="IPR058240">
    <property type="entry name" value="rSAM_sf"/>
</dbReference>
<dbReference type="InterPro" id="IPR013785">
    <property type="entry name" value="Aldolase_TIM"/>
</dbReference>
<evidence type="ECO:0000256" key="2">
    <source>
        <dbReference type="ARBA" id="ARBA00022691"/>
    </source>
</evidence>
<dbReference type="STRING" id="39060.SAMN05660706_12024"/>
<dbReference type="Pfam" id="PF04055">
    <property type="entry name" value="Radical_SAM"/>
    <property type="match status" value="1"/>
</dbReference>
<feature type="binding site" evidence="8">
    <location>
        <position position="71"/>
    </location>
    <ligand>
        <name>S-adenosyl-L-methionine</name>
        <dbReference type="ChEBI" id="CHEBI:59789"/>
    </ligand>
</feature>
<evidence type="ECO:0000256" key="7">
    <source>
        <dbReference type="PIRSR" id="PIRSR004762-1"/>
    </source>
</evidence>
<gene>
    <name evidence="6" type="primary">mqnC</name>
    <name evidence="10" type="ORF">SAMN05660706_12024</name>
</gene>
<dbReference type="EC" id="1.21.98.1" evidence="6"/>
<dbReference type="PANTHER" id="PTHR43076:SF1">
    <property type="entry name" value="LIPOYL SYNTHASE 2"/>
    <property type="match status" value="1"/>
</dbReference>
<protein>
    <recommendedName>
        <fullName evidence="6">Cyclic dehypoxanthine futalosine synthase</fullName>
        <shortName evidence="6">Cyclic DHFL synthase</shortName>
        <ecNumber evidence="6">1.21.98.1</ecNumber>
    </recommendedName>
    <alternativeName>
        <fullName evidence="6">Dehypoxanthine futalosine cyclase</fullName>
        <shortName evidence="6">DHFL cyclase</shortName>
    </alternativeName>
    <alternativeName>
        <fullName evidence="6">Menaquinone biosynthetic enzyme MqnC</fullName>
    </alternativeName>
</protein>
<dbReference type="PIRSF" id="PIRSF004762">
    <property type="entry name" value="CHP00423"/>
    <property type="match status" value="1"/>
</dbReference>
<dbReference type="PROSITE" id="PS51918">
    <property type="entry name" value="RADICAL_SAM"/>
    <property type="match status" value="1"/>
</dbReference>